<reference evidence="1 2" key="1">
    <citation type="journal article" date="2018" name="Science">
        <title>The opium poppy genome and morphinan production.</title>
        <authorList>
            <person name="Guo L."/>
            <person name="Winzer T."/>
            <person name="Yang X."/>
            <person name="Li Y."/>
            <person name="Ning Z."/>
            <person name="He Z."/>
            <person name="Teodor R."/>
            <person name="Lu Y."/>
            <person name="Bowser T.A."/>
            <person name="Graham I.A."/>
            <person name="Ye K."/>
        </authorList>
    </citation>
    <scope>NUCLEOTIDE SEQUENCE [LARGE SCALE GENOMIC DNA]</scope>
    <source>
        <strain evidence="2">cv. HN1</strain>
        <tissue evidence="1">Leaves</tissue>
    </source>
</reference>
<evidence type="ECO:0000313" key="1">
    <source>
        <dbReference type="EMBL" id="RZC63211.1"/>
    </source>
</evidence>
<dbReference type="Gramene" id="RZC63211">
    <property type="protein sequence ID" value="RZC63211"/>
    <property type="gene ID" value="C5167_024974"/>
</dbReference>
<evidence type="ECO:0000313" key="2">
    <source>
        <dbReference type="Proteomes" id="UP000316621"/>
    </source>
</evidence>
<keyword evidence="2" id="KW-1185">Reference proteome</keyword>
<proteinExistence type="predicted"/>
<gene>
    <name evidence="1" type="ORF">C5167_024974</name>
</gene>
<protein>
    <submittedName>
        <fullName evidence="1">Uncharacterized protein</fullName>
    </submittedName>
</protein>
<dbReference type="AlphaFoldDB" id="A0A4Y7JTD5"/>
<dbReference type="EMBL" id="CM010719">
    <property type="protein sequence ID" value="RZC63211.1"/>
    <property type="molecule type" value="Genomic_DNA"/>
</dbReference>
<dbReference type="Proteomes" id="UP000316621">
    <property type="component" value="Chromosome 5"/>
</dbReference>
<accession>A0A4Y7JTD5</accession>
<sequence>MGCIIKVVNYCEEKEGGKTNFNQLMSQYIDFTTKYVQFQKYVEKRRMDMDTSENTPVVKLSDD</sequence>
<name>A0A4Y7JTD5_PAPSO</name>
<organism evidence="1 2">
    <name type="scientific">Papaver somniferum</name>
    <name type="common">Opium poppy</name>
    <dbReference type="NCBI Taxonomy" id="3469"/>
    <lineage>
        <taxon>Eukaryota</taxon>
        <taxon>Viridiplantae</taxon>
        <taxon>Streptophyta</taxon>
        <taxon>Embryophyta</taxon>
        <taxon>Tracheophyta</taxon>
        <taxon>Spermatophyta</taxon>
        <taxon>Magnoliopsida</taxon>
        <taxon>Ranunculales</taxon>
        <taxon>Papaveraceae</taxon>
        <taxon>Papaveroideae</taxon>
        <taxon>Papaver</taxon>
    </lineage>
</organism>